<dbReference type="Pfam" id="PF20393">
    <property type="entry name" value="Pro_CA_2"/>
    <property type="match status" value="1"/>
</dbReference>
<proteinExistence type="predicted"/>
<dbReference type="AlphaFoldDB" id="A0A9K3GHV5"/>
<name>A0A9K3GHV5_9EUKA</name>
<evidence type="ECO:0000313" key="1">
    <source>
        <dbReference type="EMBL" id="GIQ82826.1"/>
    </source>
</evidence>
<keyword evidence="2" id="KW-1185">Reference proteome</keyword>
<dbReference type="EMBL" id="BDIP01000827">
    <property type="protein sequence ID" value="GIQ82826.1"/>
    <property type="molecule type" value="Genomic_DNA"/>
</dbReference>
<sequence length="150" mass="16754">MGTAASYVAPSKPRSFLTAINCMDGRAQIPLIRWMMEKFEGDYVDSITEAGPVRFFAMGDSAPQKHRDIYANMMERIDISVHKHGSRVIIIAAHPSCAGNVCCDKDQKTQLHQAVRTLKGLYPSCRVEGVWVWPDSGKDWEDVEVVVIAE</sequence>
<organism evidence="1 2">
    <name type="scientific">Kipferlia bialata</name>
    <dbReference type="NCBI Taxonomy" id="797122"/>
    <lineage>
        <taxon>Eukaryota</taxon>
        <taxon>Metamonada</taxon>
        <taxon>Carpediemonas-like organisms</taxon>
        <taxon>Kipferlia</taxon>
    </lineage>
</organism>
<dbReference type="Proteomes" id="UP000265618">
    <property type="component" value="Unassembled WGS sequence"/>
</dbReference>
<gene>
    <name evidence="1" type="ORF">KIPB_004035</name>
</gene>
<dbReference type="InterPro" id="IPR046871">
    <property type="entry name" value="Pro_CA_2"/>
</dbReference>
<comment type="caution">
    <text evidence="1">The sequence shown here is derived from an EMBL/GenBank/DDBJ whole genome shotgun (WGS) entry which is preliminary data.</text>
</comment>
<reference evidence="1 2" key="1">
    <citation type="journal article" date="2018" name="PLoS ONE">
        <title>The draft genome of Kipferlia bialata reveals reductive genome evolution in fornicate parasites.</title>
        <authorList>
            <person name="Tanifuji G."/>
            <person name="Takabayashi S."/>
            <person name="Kume K."/>
            <person name="Takagi M."/>
            <person name="Nakayama T."/>
            <person name="Kamikawa R."/>
            <person name="Inagaki Y."/>
            <person name="Hashimoto T."/>
        </authorList>
    </citation>
    <scope>NUCLEOTIDE SEQUENCE [LARGE SCALE GENOMIC DNA]</scope>
    <source>
        <strain evidence="1">NY0173</strain>
    </source>
</reference>
<evidence type="ECO:0000313" key="2">
    <source>
        <dbReference type="Proteomes" id="UP000265618"/>
    </source>
</evidence>
<protein>
    <submittedName>
        <fullName evidence="1">Uncharacterized protein</fullName>
    </submittedName>
</protein>
<accession>A0A9K3GHV5</accession>